<feature type="region of interest" description="Disordered" evidence="9">
    <location>
        <begin position="200"/>
        <end position="223"/>
    </location>
</feature>
<dbReference type="EMBL" id="CM000140">
    <property type="protein sequence ID" value="EEE58245.1"/>
    <property type="molecule type" value="Genomic_DNA"/>
</dbReference>
<evidence type="ECO:0000256" key="1">
    <source>
        <dbReference type="ARBA" id="ARBA00004123"/>
    </source>
</evidence>
<dbReference type="AlphaFoldDB" id="B9FAU5"/>
<keyword evidence="6" id="KW-0804">Transcription</keyword>
<dbReference type="PANTHER" id="PTHR10811">
    <property type="entry name" value="FRINGE-RELATED"/>
    <property type="match status" value="1"/>
</dbReference>
<feature type="domain" description="Homeobox" evidence="10">
    <location>
        <begin position="413"/>
        <end position="476"/>
    </location>
</feature>
<dbReference type="GO" id="GO:0005634">
    <property type="term" value="C:nucleus"/>
    <property type="evidence" value="ECO:0007669"/>
    <property type="project" value="UniProtKB-SubCell"/>
</dbReference>
<dbReference type="GO" id="GO:0006355">
    <property type="term" value="P:regulation of DNA-templated transcription"/>
    <property type="evidence" value="ECO:0007669"/>
    <property type="project" value="InterPro"/>
</dbReference>
<feature type="region of interest" description="Disordered" evidence="9">
    <location>
        <begin position="563"/>
        <end position="588"/>
    </location>
</feature>
<feature type="DNA-binding region" description="Homeobox" evidence="8">
    <location>
        <begin position="415"/>
        <end position="477"/>
    </location>
</feature>
<dbReference type="PROSITE" id="PS50071">
    <property type="entry name" value="HOMEOBOX_2"/>
    <property type="match status" value="1"/>
</dbReference>
<keyword evidence="4 8" id="KW-0238">DNA-binding</keyword>
<dbReference type="SMART" id="SM00389">
    <property type="entry name" value="HOX"/>
    <property type="match status" value="1"/>
</dbReference>
<reference evidence="11" key="2">
    <citation type="submission" date="2008-12" db="EMBL/GenBank/DDBJ databases">
        <title>Improved gene annotation of the rice (Oryza sativa) genomes.</title>
        <authorList>
            <person name="Wang J."/>
            <person name="Li R."/>
            <person name="Fan W."/>
            <person name="Huang Q."/>
            <person name="Zhang J."/>
            <person name="Zhou Y."/>
            <person name="Hu Y."/>
            <person name="Zi S."/>
            <person name="Li J."/>
            <person name="Ni P."/>
            <person name="Zheng H."/>
            <person name="Zhang Y."/>
            <person name="Zhao M."/>
            <person name="Hao Q."/>
            <person name="McDermott J."/>
            <person name="Samudrala R."/>
            <person name="Kristiansen K."/>
            <person name="Wong G.K.-S."/>
        </authorList>
    </citation>
    <scope>NUCLEOTIDE SEQUENCE</scope>
</reference>
<dbReference type="FunFam" id="1.10.10.60:FF:000083">
    <property type="entry name" value="BEL1-like homeodomain protein 4"/>
    <property type="match status" value="1"/>
</dbReference>
<evidence type="ECO:0000256" key="5">
    <source>
        <dbReference type="ARBA" id="ARBA00023155"/>
    </source>
</evidence>
<dbReference type="Gene3D" id="3.90.550.50">
    <property type="match status" value="1"/>
</dbReference>
<dbReference type="InterPro" id="IPR006740">
    <property type="entry name" value="DUF604"/>
</dbReference>
<dbReference type="GO" id="GO:0003677">
    <property type="term" value="F:DNA binding"/>
    <property type="evidence" value="ECO:0007669"/>
    <property type="project" value="UniProtKB-UniRule"/>
</dbReference>
<accession>B9FAU5</accession>
<evidence type="ECO:0000256" key="2">
    <source>
        <dbReference type="ARBA" id="ARBA00006454"/>
    </source>
</evidence>
<dbReference type="Pfam" id="PF05920">
    <property type="entry name" value="Homeobox_KN"/>
    <property type="match status" value="1"/>
</dbReference>
<evidence type="ECO:0000313" key="11">
    <source>
        <dbReference type="EMBL" id="EEE58245.1"/>
    </source>
</evidence>
<dbReference type="SUPFAM" id="SSF46689">
    <property type="entry name" value="Homeodomain-like"/>
    <property type="match status" value="1"/>
</dbReference>
<evidence type="ECO:0000256" key="4">
    <source>
        <dbReference type="ARBA" id="ARBA00023125"/>
    </source>
</evidence>
<feature type="region of interest" description="Disordered" evidence="9">
    <location>
        <begin position="143"/>
        <end position="185"/>
    </location>
</feature>
<feature type="region of interest" description="Disordered" evidence="9">
    <location>
        <begin position="262"/>
        <end position="281"/>
    </location>
</feature>
<keyword evidence="7 8" id="KW-0539">Nucleus</keyword>
<comment type="similarity">
    <text evidence="2">Belongs to the TALE/BELL homeobox family.</text>
</comment>
<dbReference type="Pfam" id="PF04646">
    <property type="entry name" value="DUF604"/>
    <property type="match status" value="1"/>
</dbReference>
<evidence type="ECO:0000256" key="9">
    <source>
        <dbReference type="SAM" id="MobiDB-lite"/>
    </source>
</evidence>
<dbReference type="InterPro" id="IPR001356">
    <property type="entry name" value="HD"/>
</dbReference>
<dbReference type="InterPro" id="IPR009057">
    <property type="entry name" value="Homeodomain-like_sf"/>
</dbReference>
<organism evidence="11">
    <name type="scientific">Oryza sativa subsp. japonica</name>
    <name type="common">Rice</name>
    <dbReference type="NCBI Taxonomy" id="39947"/>
    <lineage>
        <taxon>Eukaryota</taxon>
        <taxon>Viridiplantae</taxon>
        <taxon>Streptophyta</taxon>
        <taxon>Embryophyta</taxon>
        <taxon>Tracheophyta</taxon>
        <taxon>Spermatophyta</taxon>
        <taxon>Magnoliopsida</taxon>
        <taxon>Liliopsida</taxon>
        <taxon>Poales</taxon>
        <taxon>Poaceae</taxon>
        <taxon>BOP clade</taxon>
        <taxon>Oryzoideae</taxon>
        <taxon>Oryzeae</taxon>
        <taxon>Oryzinae</taxon>
        <taxon>Oryza</taxon>
        <taxon>Oryza sativa</taxon>
    </lineage>
</organism>
<feature type="region of interest" description="Disordered" evidence="9">
    <location>
        <begin position="487"/>
        <end position="512"/>
    </location>
</feature>
<dbReference type="InterPro" id="IPR006563">
    <property type="entry name" value="POX_dom"/>
</dbReference>
<dbReference type="InterPro" id="IPR008422">
    <property type="entry name" value="KN_HD"/>
</dbReference>
<dbReference type="CDD" id="cd00086">
    <property type="entry name" value="homeodomain"/>
    <property type="match status" value="1"/>
</dbReference>
<evidence type="ECO:0000259" key="10">
    <source>
        <dbReference type="PROSITE" id="PS50071"/>
    </source>
</evidence>
<sequence length="1241" mass="134779">MAHDPNLGFADYFSAADASASSVTTLMPAMDEAAPELFGLQAGMELLGVRGLGMSMMPGAAGKVAALVADAGDDGGGGSTMRFLSEQHQQPSQAPLSLSLCRPDGVLHLGGAARPQHQLGARGAMDDAPRRVVVGAASARRVAPAQLEVPPPDAAAPPRILQPPRGQHQARQRRQGSDAARRRPRRRVVVVVGLVDPVAADPGHGSPGAAEAQGQALHHARRGMSDRSIDGANIIHSLNLTNGICSFGKELVVKMAQESTRSSINHGCPKGAPETRAGKRPHSWASPLAFGNLYSPLPLFSLRYMVPYVPSRPVDRRYRRYCEQMRAVAGGFEAVAGERAAGAYTAVAARTISRHFRSLRDGIVAQLQAARKALGEKDVSAAGTTRGQTPRLRVIDQCIRHHKSLQGVAAMDSHPWRPQRGLPDRAVTILRAWLFEHFLHPYPSDVDKHILARQTGLSRSQVSNWFINARVRLWKPMVEEMYVEEMKGQDGGDGSGGQGSLNPKPTCSHASEARGGQQLVVGDGDGGEQKPTRAQLRHDAGSLASVVNVDVAAGAGGLARLHQGGELRHHGPPRLRRVRRQPPPAAARRVRRVSLTLGLQQHGSHGGGGVNIAFGAPGSAHGGAGFLYPGEQMAPDAMHPGHGHHVVGGQFGVAMDGDAASHAQERYRSPKRRLPPAPRLGRMIHAANYSVHRTNIILAKMFTKIYPAAQVESGKALFGMKGGGGDRHHHKDAIVMHAAGKAPKCKASFFLCSLLLYFLLPVLALYVVALAVSPFYSGSSCPEESLASGDVAHLAAAGDAGNRRNDSSPPSDDAAPTGLGHIVFGIAASSELWKSRREYIRTWWRPEQMSGFVWLDKPVYEFYSRNASTGLPGIKISGNTTKFPYTHGRGSRSALRITRIVSESFRLGLPGARWFVMGDDDTVFFPDNLVDVLSRYDHTQPYYIGNPSESHIQNLIFSYGMAFGGGGFAISRALAAQLAHMQDGCIDRYPALYGSDDRIHACVAELGVPLTRHLGFHQCDLWGDVLGLLGAHPVVPLVTLHHLDFLQPVFPTTRSRTAALRRLFEGPARLDSAGVAQQSVCYDGDKQWTVSVSWGFAVVVTRGVLSPREMEMPMRTFLNWYRRADYTAYAFNTRPVARQPCQTPQVYYMRQSRLDRRRNTTVTEYERRRVAPVKCGWRIPDPAALLDRVIVLKKPDPNLWKRSPRRNCCRVLSSPRQGKDRKMTIDVGVCRGGEFARIEGS</sequence>
<dbReference type="Gene3D" id="1.10.10.60">
    <property type="entry name" value="Homeodomain-like"/>
    <property type="match status" value="1"/>
</dbReference>
<evidence type="ECO:0000256" key="7">
    <source>
        <dbReference type="ARBA" id="ARBA00023242"/>
    </source>
</evidence>
<feature type="compositionally biased region" description="Basic residues" evidence="9">
    <location>
        <begin position="570"/>
        <end position="580"/>
    </location>
</feature>
<keyword evidence="5 8" id="KW-0371">Homeobox</keyword>
<name>B9FAU5_ORYSJ</name>
<gene>
    <name evidence="11" type="ORF">OsJ_09231</name>
</gene>
<evidence type="ECO:0000256" key="6">
    <source>
        <dbReference type="ARBA" id="ARBA00023163"/>
    </source>
</evidence>
<dbReference type="SMART" id="SM00574">
    <property type="entry name" value="POX"/>
    <property type="match status" value="1"/>
</dbReference>
<evidence type="ECO:0000256" key="3">
    <source>
        <dbReference type="ARBA" id="ARBA00023015"/>
    </source>
</evidence>
<dbReference type="FunFam" id="3.90.550.50:FF:000006">
    <property type="entry name" value="Fringe-related protein-like"/>
    <property type="match status" value="1"/>
</dbReference>
<protein>
    <recommendedName>
        <fullName evidence="10">Homeobox domain-containing protein</fullName>
    </recommendedName>
</protein>
<dbReference type="Pfam" id="PF07526">
    <property type="entry name" value="POX"/>
    <property type="match status" value="1"/>
</dbReference>
<proteinExistence type="inferred from homology"/>
<evidence type="ECO:0000256" key="8">
    <source>
        <dbReference type="PROSITE-ProRule" id="PRU00108"/>
    </source>
</evidence>
<keyword evidence="3" id="KW-0805">Transcription regulation</keyword>
<dbReference type="Proteomes" id="UP000007752">
    <property type="component" value="Chromosome 3"/>
</dbReference>
<reference evidence="11" key="1">
    <citation type="journal article" date="2005" name="PLoS Biol.">
        <title>The genomes of Oryza sativa: a history of duplications.</title>
        <authorList>
            <person name="Yu J."/>
            <person name="Wang J."/>
            <person name="Lin W."/>
            <person name="Li S."/>
            <person name="Li H."/>
            <person name="Zhou J."/>
            <person name="Ni P."/>
            <person name="Dong W."/>
            <person name="Hu S."/>
            <person name="Zeng C."/>
            <person name="Zhang J."/>
            <person name="Zhang Y."/>
            <person name="Li R."/>
            <person name="Xu Z."/>
            <person name="Li S."/>
            <person name="Li X."/>
            <person name="Zheng H."/>
            <person name="Cong L."/>
            <person name="Lin L."/>
            <person name="Yin J."/>
            <person name="Geng J."/>
            <person name="Li G."/>
            <person name="Shi J."/>
            <person name="Liu J."/>
            <person name="Lv H."/>
            <person name="Li J."/>
            <person name="Wang J."/>
            <person name="Deng Y."/>
            <person name="Ran L."/>
            <person name="Shi X."/>
            <person name="Wang X."/>
            <person name="Wu Q."/>
            <person name="Li C."/>
            <person name="Ren X."/>
            <person name="Wang J."/>
            <person name="Wang X."/>
            <person name="Li D."/>
            <person name="Liu D."/>
            <person name="Zhang X."/>
            <person name="Ji Z."/>
            <person name="Zhao W."/>
            <person name="Sun Y."/>
            <person name="Zhang Z."/>
            <person name="Bao J."/>
            <person name="Han Y."/>
            <person name="Dong L."/>
            <person name="Ji J."/>
            <person name="Chen P."/>
            <person name="Wu S."/>
            <person name="Liu J."/>
            <person name="Xiao Y."/>
            <person name="Bu D."/>
            <person name="Tan J."/>
            <person name="Yang L."/>
            <person name="Ye C."/>
            <person name="Zhang J."/>
            <person name="Xu J."/>
            <person name="Zhou Y."/>
            <person name="Yu Y."/>
            <person name="Zhang B."/>
            <person name="Zhuang S."/>
            <person name="Wei H."/>
            <person name="Liu B."/>
            <person name="Lei M."/>
            <person name="Yu H."/>
            <person name="Li Y."/>
            <person name="Xu H."/>
            <person name="Wei S."/>
            <person name="He X."/>
            <person name="Fang L."/>
            <person name="Zhang Z."/>
            <person name="Zhang Y."/>
            <person name="Huang X."/>
            <person name="Su Z."/>
            <person name="Tong W."/>
            <person name="Li J."/>
            <person name="Tong Z."/>
            <person name="Li S."/>
            <person name="Ye J."/>
            <person name="Wang L."/>
            <person name="Fang L."/>
            <person name="Lei T."/>
            <person name="Chen C."/>
            <person name="Chen H."/>
            <person name="Xu Z."/>
            <person name="Li H."/>
            <person name="Huang H."/>
            <person name="Zhang F."/>
            <person name="Xu H."/>
            <person name="Li N."/>
            <person name="Zhao C."/>
            <person name="Li S."/>
            <person name="Dong L."/>
            <person name="Huang Y."/>
            <person name="Li L."/>
            <person name="Xi Y."/>
            <person name="Qi Q."/>
            <person name="Li W."/>
            <person name="Zhang B."/>
            <person name="Hu W."/>
            <person name="Zhang Y."/>
            <person name="Tian X."/>
            <person name="Jiao Y."/>
            <person name="Liang X."/>
            <person name="Jin J."/>
            <person name="Gao L."/>
            <person name="Zheng W."/>
            <person name="Hao B."/>
            <person name="Liu S."/>
            <person name="Wang W."/>
            <person name="Yuan L."/>
            <person name="Cao M."/>
            <person name="McDermott J."/>
            <person name="Samudrala R."/>
            <person name="Wang J."/>
            <person name="Wong G.K."/>
            <person name="Yang H."/>
        </authorList>
    </citation>
    <scope>NUCLEOTIDE SEQUENCE [LARGE SCALE GENOMIC DNA]</scope>
</reference>
<comment type="subcellular location">
    <subcellularLocation>
        <location evidence="1 8">Nucleus</location>
    </subcellularLocation>
</comment>